<reference evidence="1" key="2">
    <citation type="submission" date="2020-09" db="EMBL/GenBank/DDBJ databases">
        <authorList>
            <person name="Sun Q."/>
            <person name="Ohkuma M."/>
        </authorList>
    </citation>
    <scope>NUCLEOTIDE SEQUENCE</scope>
    <source>
        <strain evidence="1">JCM 4490</strain>
    </source>
</reference>
<reference evidence="1" key="1">
    <citation type="journal article" date="2014" name="Int. J. Syst. Evol. Microbiol.">
        <title>Complete genome sequence of Corynebacterium casei LMG S-19264T (=DSM 44701T), isolated from a smear-ripened cheese.</title>
        <authorList>
            <consortium name="US DOE Joint Genome Institute (JGI-PGF)"/>
            <person name="Walter F."/>
            <person name="Albersmeier A."/>
            <person name="Kalinowski J."/>
            <person name="Ruckert C."/>
        </authorList>
    </citation>
    <scope>NUCLEOTIDE SEQUENCE</scope>
    <source>
        <strain evidence="1">JCM 4490</strain>
    </source>
</reference>
<sequence>MELSEEAVEQVALGSGVPVVVLASGGAQVGEGELRGLRRGRAGAVERSEALSA</sequence>
<proteinExistence type="predicted"/>
<evidence type="ECO:0000313" key="1">
    <source>
        <dbReference type="EMBL" id="GGW71926.1"/>
    </source>
</evidence>
<dbReference type="Proteomes" id="UP000620224">
    <property type="component" value="Unassembled WGS sequence"/>
</dbReference>
<comment type="caution">
    <text evidence="1">The sequence shown here is derived from an EMBL/GenBank/DDBJ whole genome shotgun (WGS) entry which is preliminary data.</text>
</comment>
<evidence type="ECO:0000313" key="2">
    <source>
        <dbReference type="Proteomes" id="UP000620224"/>
    </source>
</evidence>
<organism evidence="1 2">
    <name type="scientific">Streptomyces lucensis JCM 4490</name>
    <dbReference type="NCBI Taxonomy" id="1306176"/>
    <lineage>
        <taxon>Bacteria</taxon>
        <taxon>Bacillati</taxon>
        <taxon>Actinomycetota</taxon>
        <taxon>Actinomycetes</taxon>
        <taxon>Kitasatosporales</taxon>
        <taxon>Streptomycetaceae</taxon>
        <taxon>Streptomyces</taxon>
    </lineage>
</organism>
<keyword evidence="2" id="KW-1185">Reference proteome</keyword>
<protein>
    <submittedName>
        <fullName evidence="1">Uncharacterized protein</fullName>
    </submittedName>
</protein>
<name>A0A918MUL0_9ACTN</name>
<accession>A0A918MUL0</accession>
<dbReference type="AlphaFoldDB" id="A0A918MUL0"/>
<dbReference type="EMBL" id="BMUE01000015">
    <property type="protein sequence ID" value="GGW71926.1"/>
    <property type="molecule type" value="Genomic_DNA"/>
</dbReference>
<gene>
    <name evidence="1" type="ORF">GCM10010503_56590</name>
</gene>